<accession>A0A0D6ERJ6</accession>
<dbReference type="OrthoDB" id="306690at2759"/>
<evidence type="ECO:0000313" key="4">
    <source>
        <dbReference type="EMBL" id="CEQ42722.1"/>
    </source>
</evidence>
<dbReference type="InterPro" id="IPR045168">
    <property type="entry name" value="YTH_prot"/>
</dbReference>
<feature type="coiled-coil region" evidence="1">
    <location>
        <begin position="817"/>
        <end position="844"/>
    </location>
</feature>
<feature type="region of interest" description="Disordered" evidence="2">
    <location>
        <begin position="320"/>
        <end position="422"/>
    </location>
</feature>
<dbReference type="PROSITE" id="PS50882">
    <property type="entry name" value="YTH"/>
    <property type="match status" value="1"/>
</dbReference>
<dbReference type="PANTHER" id="PTHR12357">
    <property type="entry name" value="YTH YT521-B HOMOLOGY DOMAIN-CONTAINING"/>
    <property type="match status" value="1"/>
</dbReference>
<name>A0A0D6ERJ6_SPOSA</name>
<feature type="compositionally biased region" description="Low complexity" evidence="2">
    <location>
        <begin position="394"/>
        <end position="413"/>
    </location>
</feature>
<feature type="compositionally biased region" description="Pro residues" evidence="2">
    <location>
        <begin position="591"/>
        <end position="600"/>
    </location>
</feature>
<feature type="region of interest" description="Disordered" evidence="2">
    <location>
        <begin position="580"/>
        <end position="620"/>
    </location>
</feature>
<dbReference type="GO" id="GO:0003729">
    <property type="term" value="F:mRNA binding"/>
    <property type="evidence" value="ECO:0007669"/>
    <property type="project" value="TreeGrafter"/>
</dbReference>
<feature type="region of interest" description="Disordered" evidence="2">
    <location>
        <begin position="205"/>
        <end position="233"/>
    </location>
</feature>
<feature type="compositionally biased region" description="Pro residues" evidence="2">
    <location>
        <begin position="215"/>
        <end position="228"/>
    </location>
</feature>
<gene>
    <name evidence="4" type="primary">SPOSA6832_04571</name>
</gene>
<feature type="compositionally biased region" description="Low complexity" evidence="2">
    <location>
        <begin position="320"/>
        <end position="337"/>
    </location>
</feature>
<protein>
    <submittedName>
        <fullName evidence="4">SPOSA6832_04571-mRNA-1:cds</fullName>
    </submittedName>
</protein>
<dbReference type="AlphaFoldDB" id="A0A0D6ERJ6"/>
<keyword evidence="1" id="KW-0175">Coiled coil</keyword>
<keyword evidence="5" id="KW-1185">Reference proteome</keyword>
<evidence type="ECO:0000259" key="3">
    <source>
        <dbReference type="PROSITE" id="PS50882"/>
    </source>
</evidence>
<dbReference type="CDD" id="cd21134">
    <property type="entry name" value="YTH"/>
    <property type="match status" value="1"/>
</dbReference>
<evidence type="ECO:0000256" key="2">
    <source>
        <dbReference type="SAM" id="MobiDB-lite"/>
    </source>
</evidence>
<feature type="region of interest" description="Disordered" evidence="2">
    <location>
        <begin position="1114"/>
        <end position="1226"/>
    </location>
</feature>
<feature type="region of interest" description="Disordered" evidence="2">
    <location>
        <begin position="443"/>
        <end position="488"/>
    </location>
</feature>
<reference evidence="5" key="1">
    <citation type="submission" date="2015-02" db="EMBL/GenBank/DDBJ databases">
        <authorList>
            <person name="Gon?alves P."/>
        </authorList>
    </citation>
    <scope>NUCLEOTIDE SEQUENCE [LARGE SCALE GENOMIC DNA]</scope>
</reference>
<feature type="compositionally biased region" description="Pro residues" evidence="2">
    <location>
        <begin position="1150"/>
        <end position="1167"/>
    </location>
</feature>
<feature type="compositionally biased region" description="Gly residues" evidence="2">
    <location>
        <begin position="1202"/>
        <end position="1211"/>
    </location>
</feature>
<evidence type="ECO:0000256" key="1">
    <source>
        <dbReference type="SAM" id="Coils"/>
    </source>
</evidence>
<organism evidence="4 5">
    <name type="scientific">Sporidiobolus salmonicolor</name>
    <name type="common">Yeast-like fungus</name>
    <name type="synonym">Sporobolomyces salmonicolor</name>
    <dbReference type="NCBI Taxonomy" id="5005"/>
    <lineage>
        <taxon>Eukaryota</taxon>
        <taxon>Fungi</taxon>
        <taxon>Dikarya</taxon>
        <taxon>Basidiomycota</taxon>
        <taxon>Pucciniomycotina</taxon>
        <taxon>Microbotryomycetes</taxon>
        <taxon>Sporidiobolales</taxon>
        <taxon>Sporidiobolaceae</taxon>
        <taxon>Sporobolomyces</taxon>
    </lineage>
</organism>
<feature type="region of interest" description="Disordered" evidence="2">
    <location>
        <begin position="504"/>
        <end position="562"/>
    </location>
</feature>
<dbReference type="GO" id="GO:0061157">
    <property type="term" value="P:mRNA destabilization"/>
    <property type="evidence" value="ECO:0007669"/>
    <property type="project" value="TreeGrafter"/>
</dbReference>
<proteinExistence type="predicted"/>
<dbReference type="Pfam" id="PF04146">
    <property type="entry name" value="YTH"/>
    <property type="match status" value="2"/>
</dbReference>
<dbReference type="Gene3D" id="3.10.590.10">
    <property type="entry name" value="ph1033 like domains"/>
    <property type="match status" value="1"/>
</dbReference>
<feature type="non-terminal residue" evidence="4">
    <location>
        <position position="1"/>
    </location>
</feature>
<feature type="compositionally biased region" description="Low complexity" evidence="2">
    <location>
        <begin position="1183"/>
        <end position="1200"/>
    </location>
</feature>
<dbReference type="GO" id="GO:1990247">
    <property type="term" value="F:N6-methyladenosine-containing RNA reader activity"/>
    <property type="evidence" value="ECO:0007669"/>
    <property type="project" value="TreeGrafter"/>
</dbReference>
<sequence length="1226" mass="125830">MSEGHSSASGGAAAAAGAGLGAGGVMGEGPAASAPGVPSAAAAGGIGAALARRNNTVSTASSRLVRLERNRARIALQGVGLSEEDQEFYVPPSPIRGGPYANVPWSDVGHGAPADLDAVLPLVVSPTGSTFDRSSAGGGSAHSRATSTSSDVAAAAWTKAGQSNGAGAVGGQGAATQAAAAAEPKRSSFVVLRGGKGDSALMERRPANAVQHTSPPAPATSSGPPPSAYPATPTTSFASAAIAAPEGSTQLRHKNSLKPFLEQEREEREQGGRAVEEDWERGLIDERKSGADGGAEGEALNIGHAWMNTDPYATLTTPPLSSSFPSSLSSPFGPTSSHYRASTYHAHPSRHASSTDPWRSSAGTSATSPGFVEDSSIRRHQSLSSFRPRDPTESLSGALSTSPASTTLSSSEAPLERAHSLSHAPRPLGSLALGSASTIAGFGSRSRAGTSPAPLSLHHSHSLGHGPPLATTAGQRSAGLSHSNSLGSRSNAACAAERGALSPAFPGAVVPGIKSPWSPTEEETKQLGMSAIGSASSGGGSLSRGGSGSSKGSHQGHAQAQGFAEEVRRLGEEMSGMQLGYSGGVARMSPSPQPSAPSPSQPSTGGAGVRSRLPPLMTNPDLLASLNNPGAGLPPGAQAFLARQGPASAAAFVPPIGHSHQPFARFNGAGGMDGISEYPPSPAPAMAATNGFASAAIQVQQQQQHYNGFALSGLQSSTIATAAPSSFSYDLSPHLPARSLHPQHVSAFPGGPSSSDWLRQKELLLGSTAASASGATLGPLSASTVTPASLPFSCASAASAVAPGAGGTDWSPGFAAMQQQQAQIQVLQSQMAQALSAMDAMRAQGAVVPAGFDLSGMRGPGGAAAAAQGEDVAETPLDVNGLVQKKGYNPAVFDLRPKNARFFVIKSYTEEDVHKSLKYEIWASTDLGNKRLDRAFKESADKGPIYLFFSVNARSAPILVPHAPPAEPDGPDCDNRSGHFAGLAQMLTPVDYSLSSNVWASDKWKGVLKVRWIYIKDVPLNALRHIRLSNTPENKPVYVPSRLLESCCFIFPCSSPRRPTAELELTVSGGTRSTSSRDTQEVPYEAGLEVLRIIATYQSRTSLLQDFAWYDAQHRHGGGPEGGKDDETKPPHQPHYAPRNQQQAPTSYSPSPPPQGGYPLAPPPQPPSQRFSLSPPPPPPMQQPQQQHRPFWRGGAAPAGPGRPGGGGGRGPAPPMDNVGGYGVAF</sequence>
<dbReference type="EMBL" id="CENE01000033">
    <property type="protein sequence ID" value="CEQ42722.1"/>
    <property type="molecule type" value="Genomic_DNA"/>
</dbReference>
<dbReference type="Proteomes" id="UP000243876">
    <property type="component" value="Unassembled WGS sequence"/>
</dbReference>
<evidence type="ECO:0000313" key="5">
    <source>
        <dbReference type="Proteomes" id="UP000243876"/>
    </source>
</evidence>
<dbReference type="InterPro" id="IPR007275">
    <property type="entry name" value="YTH_domain"/>
</dbReference>
<feature type="domain" description="YTH" evidence="3">
    <location>
        <begin position="900"/>
        <end position="1058"/>
    </location>
</feature>
<feature type="compositionally biased region" description="Gly residues" evidence="2">
    <location>
        <begin position="536"/>
        <end position="549"/>
    </location>
</feature>
<feature type="compositionally biased region" description="Low complexity" evidence="2">
    <location>
        <begin position="451"/>
        <end position="469"/>
    </location>
</feature>
<feature type="compositionally biased region" description="Polar residues" evidence="2">
    <location>
        <begin position="472"/>
        <end position="488"/>
    </location>
</feature>
<dbReference type="GO" id="GO:0005737">
    <property type="term" value="C:cytoplasm"/>
    <property type="evidence" value="ECO:0007669"/>
    <property type="project" value="TreeGrafter"/>
</dbReference>
<dbReference type="PANTHER" id="PTHR12357:SF89">
    <property type="entry name" value="YTH DOMAIN-CONTAINING FAMILY PROTEIN"/>
    <property type="match status" value="1"/>
</dbReference>
<feature type="compositionally biased region" description="Polar residues" evidence="2">
    <location>
        <begin position="351"/>
        <end position="368"/>
    </location>
</feature>